<dbReference type="AlphaFoldDB" id="A0A1M7QKW7"/>
<evidence type="ECO:0000256" key="1">
    <source>
        <dbReference type="SAM" id="SignalP"/>
    </source>
</evidence>
<feature type="chain" id="PRO_5012207069" evidence="1">
    <location>
        <begin position="24"/>
        <end position="139"/>
    </location>
</feature>
<keyword evidence="1" id="KW-0732">Signal</keyword>
<evidence type="ECO:0000313" key="3">
    <source>
        <dbReference type="Proteomes" id="UP000184339"/>
    </source>
</evidence>
<evidence type="ECO:0000313" key="2">
    <source>
        <dbReference type="EMBL" id="SHN31895.1"/>
    </source>
</evidence>
<feature type="signal peptide" evidence="1">
    <location>
        <begin position="1"/>
        <end position="23"/>
    </location>
</feature>
<proteinExistence type="predicted"/>
<dbReference type="EMBL" id="FRCX01000007">
    <property type="protein sequence ID" value="SHN31895.1"/>
    <property type="molecule type" value="Genomic_DNA"/>
</dbReference>
<sequence>MKTHTLKIAASAAVMMIATGCSTMGGSSWQKDEPAPPQNPNFAVEMNKFNAQFPNEKASKYEEVSLNFNNAQKLDERGNCHDIARHPVVIVLTLDAAGKVTRTTTDVEGKKAECFRQAYASAQLPPPPFAPYQKPIRLR</sequence>
<dbReference type="RefSeq" id="WP_072786516.1">
    <property type="nucleotide sequence ID" value="NZ_FRCX01000007.1"/>
</dbReference>
<name>A0A1M7QKW7_9BURK</name>
<dbReference type="Proteomes" id="UP000184339">
    <property type="component" value="Unassembled WGS sequence"/>
</dbReference>
<gene>
    <name evidence="2" type="ORF">SAMN05192549_107220</name>
</gene>
<dbReference type="PROSITE" id="PS51257">
    <property type="entry name" value="PROKAR_LIPOPROTEIN"/>
    <property type="match status" value="1"/>
</dbReference>
<keyword evidence="3" id="KW-1185">Reference proteome</keyword>
<accession>A0A1M7QKW7</accession>
<dbReference type="OrthoDB" id="6058261at2"/>
<organism evidence="2 3">
    <name type="scientific">Duganella sacchari</name>
    <dbReference type="NCBI Taxonomy" id="551987"/>
    <lineage>
        <taxon>Bacteria</taxon>
        <taxon>Pseudomonadati</taxon>
        <taxon>Pseudomonadota</taxon>
        <taxon>Betaproteobacteria</taxon>
        <taxon>Burkholderiales</taxon>
        <taxon>Oxalobacteraceae</taxon>
        <taxon>Telluria group</taxon>
        <taxon>Duganella</taxon>
    </lineage>
</organism>
<protein>
    <submittedName>
        <fullName evidence="2">Uncharacterized protein</fullName>
    </submittedName>
</protein>
<reference evidence="3" key="1">
    <citation type="submission" date="2016-11" db="EMBL/GenBank/DDBJ databases">
        <authorList>
            <person name="Varghese N."/>
            <person name="Submissions S."/>
        </authorList>
    </citation>
    <scope>NUCLEOTIDE SEQUENCE [LARGE SCALE GENOMIC DNA]</scope>
    <source>
        <strain evidence="3">Sac-22</strain>
    </source>
</reference>